<accession>A0ABU3C5M5</accession>
<evidence type="ECO:0000313" key="2">
    <source>
        <dbReference type="Proteomes" id="UP001262889"/>
    </source>
</evidence>
<dbReference type="EMBL" id="JAVRHQ010000001">
    <property type="protein sequence ID" value="MDT0641647.1"/>
    <property type="molecule type" value="Genomic_DNA"/>
</dbReference>
<protein>
    <submittedName>
        <fullName evidence="1">Uncharacterized protein</fullName>
    </submittedName>
</protein>
<evidence type="ECO:0000313" key="1">
    <source>
        <dbReference type="EMBL" id="MDT0641647.1"/>
    </source>
</evidence>
<sequence>MLAYLEAGEIKTSLQNLINEYVQECMEQKELSQDFIELVKHNFLAKYVYYNKERKIIEIGINESKSRQSYPAIQVYSFPLAKAQEWLGGKFKNNRCDLEFYGSLINSRNSTSISRVVVM</sequence>
<keyword evidence="2" id="KW-1185">Reference proteome</keyword>
<name>A0ABU3C5M5_9FLAO</name>
<reference evidence="1 2" key="1">
    <citation type="submission" date="2023-09" db="EMBL/GenBank/DDBJ databases">
        <authorList>
            <person name="Rey-Velasco X."/>
        </authorList>
    </citation>
    <scope>NUCLEOTIDE SEQUENCE [LARGE SCALE GENOMIC DNA]</scope>
    <source>
        <strain evidence="1 2">F363</strain>
    </source>
</reference>
<comment type="caution">
    <text evidence="1">The sequence shown here is derived from an EMBL/GenBank/DDBJ whole genome shotgun (WGS) entry which is preliminary data.</text>
</comment>
<dbReference type="RefSeq" id="WP_311533350.1">
    <property type="nucleotide sequence ID" value="NZ_JAVRHQ010000001.1"/>
</dbReference>
<proteinExistence type="predicted"/>
<gene>
    <name evidence="1" type="ORF">RM553_02270</name>
</gene>
<dbReference type="Proteomes" id="UP001262889">
    <property type="component" value="Unassembled WGS sequence"/>
</dbReference>
<organism evidence="1 2">
    <name type="scientific">Autumnicola tepida</name>
    <dbReference type="NCBI Taxonomy" id="3075595"/>
    <lineage>
        <taxon>Bacteria</taxon>
        <taxon>Pseudomonadati</taxon>
        <taxon>Bacteroidota</taxon>
        <taxon>Flavobacteriia</taxon>
        <taxon>Flavobacteriales</taxon>
        <taxon>Flavobacteriaceae</taxon>
        <taxon>Autumnicola</taxon>
    </lineage>
</organism>